<feature type="transmembrane region" description="Helical" evidence="6">
    <location>
        <begin position="630"/>
        <end position="651"/>
    </location>
</feature>
<name>A0ABX5SHJ8_9LACO</name>
<evidence type="ECO:0000256" key="2">
    <source>
        <dbReference type="ARBA" id="ARBA00022475"/>
    </source>
</evidence>
<accession>A0ABX5SHJ8</accession>
<evidence type="ECO:0000256" key="5">
    <source>
        <dbReference type="ARBA" id="ARBA00023136"/>
    </source>
</evidence>
<evidence type="ECO:0000313" key="8">
    <source>
        <dbReference type="EMBL" id="QBR46816.1"/>
    </source>
</evidence>
<evidence type="ECO:0000256" key="6">
    <source>
        <dbReference type="PIRNR" id="PIRNR018968"/>
    </source>
</evidence>
<proteinExistence type="inferred from homology"/>
<feature type="transmembrane region" description="Helical" evidence="6">
    <location>
        <begin position="194"/>
        <end position="214"/>
    </location>
</feature>
<dbReference type="PANTHER" id="PTHR46795:SF3">
    <property type="entry name" value="ABC TRANSPORTER PERMEASE"/>
    <property type="match status" value="1"/>
</dbReference>
<keyword evidence="4 6" id="KW-1133">Transmembrane helix</keyword>
<reference evidence="8 9" key="1">
    <citation type="submission" date="2019-03" db="EMBL/GenBank/DDBJ databases">
        <title>Complete Genome Sequence of Leuconostoc kimchii strain NKJ218 Isolated from Homemade Kimchi.</title>
        <authorList>
            <person name="Jung J.Y."/>
            <person name="Jin H.M."/>
            <person name="Jung J.-W."/>
            <person name="Lee S.-Y."/>
            <person name="Ryu B.-G."/>
            <person name="Han S.-S."/>
            <person name="Kang H.K."/>
            <person name="Choi H.W."/>
            <person name="Chung E.J."/>
            <person name="Choi K.-M."/>
        </authorList>
    </citation>
    <scope>NUCLEOTIDE SEQUENCE [LARGE SCALE GENOMIC DNA]</scope>
    <source>
        <strain evidence="8 9">NKJ218</strain>
    </source>
</reference>
<dbReference type="RefSeq" id="WP_013975400.1">
    <property type="nucleotide sequence ID" value="NZ_CP037939.1"/>
</dbReference>
<feature type="transmembrane region" description="Helical" evidence="6">
    <location>
        <begin position="221"/>
        <end position="249"/>
    </location>
</feature>
<keyword evidence="2 6" id="KW-1003">Cell membrane</keyword>
<dbReference type="Pfam" id="PF02687">
    <property type="entry name" value="FtsX"/>
    <property type="match status" value="1"/>
</dbReference>
<sequence length="667" mass="74552">MFYLKLAQRNIRKSFKNFAPFLLATVMMFVLNFILASIAFSPELDKLDIKSVAVVLIIGQIILIPFSIGIEIYAYRFLLKKRSREFGLYDILGLGKMQIIVVALLELFILLVVTLLLGTIVGVILSKFLFLVFIALIGGNYFNLTFSMLSVSMPVIVTVIAFVLLASISMWTIHHHSSLTLLHSENQGEREPKSRGFLAFLGMLLLVIGYYLAITIKVNSLIIVIFAGAVLLVIAGTYLFYVAMTIWYLKRQKHGRKYYQPEKFITTNALLYRMKQNAIGLGNITILVTMAIVTLVTTVMLQAGLKQNMMANMPFTTKLSAMNTGETSIGNVTEEQFDRLLSLTEKQTHIDLTKGIQYVDYGSASVQLTNGKHVTVKGVVSNDNQSGVTTVQFVSRDTLIKFGNKLPKLAQNDVLIHNYAGQFNPKSINWFGQSLRVKGQTENVKNYPTQSILGDSTMIVTANELQAKQLYQRIKFDANSYSISQRNLVINLSKNDSKQVVKTFKSIGENNSNLSSIPRVPAFGVDRFSLLKEGQAYSGGFLFIGFTLGLTFIIGAALIIYYKQIAEGEQDKEAFRILQEVGLSKREVSQTINSQIRLLFFMPIVVAVVHFAGAYMMITKIINAFGINNNALMLSVSGGVILLIISLYYLIYKLTSRSYVNIVQRHV</sequence>
<dbReference type="PIRSF" id="PIRSF018968">
    <property type="entry name" value="ABC_permease_BceB"/>
    <property type="match status" value="1"/>
</dbReference>
<feature type="transmembrane region" description="Helical" evidence="6">
    <location>
        <begin position="99"/>
        <end position="118"/>
    </location>
</feature>
<dbReference type="InterPro" id="IPR003838">
    <property type="entry name" value="ABC3_permease_C"/>
</dbReference>
<evidence type="ECO:0000256" key="3">
    <source>
        <dbReference type="ARBA" id="ARBA00022692"/>
    </source>
</evidence>
<evidence type="ECO:0000256" key="4">
    <source>
        <dbReference type="ARBA" id="ARBA00022989"/>
    </source>
</evidence>
<keyword evidence="6" id="KW-0813">Transport</keyword>
<dbReference type="InterPro" id="IPR027022">
    <property type="entry name" value="ABC_permease_BceB-typ"/>
</dbReference>
<feature type="domain" description="ABC3 transporter permease C-terminal" evidence="7">
    <location>
        <begin position="61"/>
        <end position="171"/>
    </location>
</feature>
<feature type="transmembrane region" description="Helical" evidence="6">
    <location>
        <begin position="155"/>
        <end position="174"/>
    </location>
</feature>
<feature type="transmembrane region" description="Helical" evidence="6">
    <location>
        <begin position="598"/>
        <end position="618"/>
    </location>
</feature>
<comment type="similarity">
    <text evidence="6">Belongs to the ABC-4 integral membrane protein family.</text>
</comment>
<evidence type="ECO:0000256" key="1">
    <source>
        <dbReference type="ARBA" id="ARBA00004651"/>
    </source>
</evidence>
<protein>
    <submittedName>
        <fullName evidence="8">FtsX-like permease family protein</fullName>
    </submittedName>
</protein>
<dbReference type="InterPro" id="IPR052536">
    <property type="entry name" value="ABC-4_Integral_Memb_Prot"/>
</dbReference>
<feature type="transmembrane region" description="Helical" evidence="6">
    <location>
        <begin position="52"/>
        <end position="78"/>
    </location>
</feature>
<organism evidence="8 9">
    <name type="scientific">Leuconostoc kimchii</name>
    <dbReference type="NCBI Taxonomy" id="136609"/>
    <lineage>
        <taxon>Bacteria</taxon>
        <taxon>Bacillati</taxon>
        <taxon>Bacillota</taxon>
        <taxon>Bacilli</taxon>
        <taxon>Lactobacillales</taxon>
        <taxon>Lactobacillaceae</taxon>
        <taxon>Leuconostoc</taxon>
    </lineage>
</organism>
<keyword evidence="3 6" id="KW-0812">Transmembrane</keyword>
<gene>
    <name evidence="8" type="ORF">EW139_01210</name>
</gene>
<keyword evidence="9" id="KW-1185">Reference proteome</keyword>
<comment type="subcellular location">
    <subcellularLocation>
        <location evidence="1 6">Cell membrane</location>
        <topology evidence="1 6">Multi-pass membrane protein</topology>
    </subcellularLocation>
</comment>
<dbReference type="PANTHER" id="PTHR46795">
    <property type="entry name" value="ABC TRANSPORTER PERMEASE-RELATED-RELATED"/>
    <property type="match status" value="1"/>
</dbReference>
<keyword evidence="5 6" id="KW-0472">Membrane</keyword>
<evidence type="ECO:0000313" key="9">
    <source>
        <dbReference type="Proteomes" id="UP000295756"/>
    </source>
</evidence>
<feature type="transmembrane region" description="Helical" evidence="6">
    <location>
        <begin position="21"/>
        <end position="40"/>
    </location>
</feature>
<dbReference type="Proteomes" id="UP000295756">
    <property type="component" value="Chromosome"/>
</dbReference>
<feature type="transmembrane region" description="Helical" evidence="6">
    <location>
        <begin position="278"/>
        <end position="301"/>
    </location>
</feature>
<feature type="transmembrane region" description="Helical" evidence="6">
    <location>
        <begin position="541"/>
        <end position="562"/>
    </location>
</feature>
<dbReference type="EMBL" id="CP037939">
    <property type="protein sequence ID" value="QBR46816.1"/>
    <property type="molecule type" value="Genomic_DNA"/>
</dbReference>
<evidence type="ECO:0000259" key="7">
    <source>
        <dbReference type="Pfam" id="PF02687"/>
    </source>
</evidence>